<name>A0A1E7LB59_9ACTN</name>
<dbReference type="EMBL" id="LJGW01000092">
    <property type="protein sequence ID" value="OEV13213.1"/>
    <property type="molecule type" value="Genomic_DNA"/>
</dbReference>
<dbReference type="Proteomes" id="UP000176005">
    <property type="component" value="Unassembled WGS sequence"/>
</dbReference>
<feature type="region of interest" description="Disordered" evidence="1">
    <location>
        <begin position="1"/>
        <end position="21"/>
    </location>
</feature>
<evidence type="ECO:0000256" key="1">
    <source>
        <dbReference type="SAM" id="MobiDB-lite"/>
    </source>
</evidence>
<reference evidence="2 3" key="1">
    <citation type="journal article" date="2016" name="Front. Microbiol.">
        <title>Comparative Genomics Analysis of Streptomyces Species Reveals Their Adaptation to the Marine Environment and Their Diversity at the Genomic Level.</title>
        <authorList>
            <person name="Tian X."/>
            <person name="Zhang Z."/>
            <person name="Yang T."/>
            <person name="Chen M."/>
            <person name="Li J."/>
            <person name="Chen F."/>
            <person name="Yang J."/>
            <person name="Li W."/>
            <person name="Zhang B."/>
            <person name="Zhang Z."/>
            <person name="Wu J."/>
            <person name="Zhang C."/>
            <person name="Long L."/>
            <person name="Xiao J."/>
        </authorList>
    </citation>
    <scope>NUCLEOTIDE SEQUENCE [LARGE SCALE GENOMIC DNA]</scope>
    <source>
        <strain evidence="2 3">SCSIO 10429</strain>
    </source>
</reference>
<dbReference type="AlphaFoldDB" id="A0A1E7LB59"/>
<comment type="caution">
    <text evidence="2">The sequence shown here is derived from an EMBL/GenBank/DDBJ whole genome shotgun (WGS) entry which is preliminary data.</text>
</comment>
<feature type="region of interest" description="Disordered" evidence="1">
    <location>
        <begin position="41"/>
        <end position="109"/>
    </location>
</feature>
<proteinExistence type="predicted"/>
<sequence length="109" mass="10716">MPASACTLSRAPADCPPGGADATAQATAQLWKTAAAVRAGPAVPAEEQRARGGLDEAQLGQGAGRLAGSHSAAFGGGQDSGTRRTASRSSVDDAEMTVDHDPAGACGVR</sequence>
<accession>A0A1E7LB59</accession>
<gene>
    <name evidence="2" type="ORF">AN218_04680</name>
</gene>
<feature type="compositionally biased region" description="Low complexity" evidence="1">
    <location>
        <begin position="11"/>
        <end position="21"/>
    </location>
</feature>
<protein>
    <submittedName>
        <fullName evidence="2">Uncharacterized protein</fullName>
    </submittedName>
</protein>
<organism evidence="2 3">
    <name type="scientific">Streptomyces nanshensis</name>
    <dbReference type="NCBI Taxonomy" id="518642"/>
    <lineage>
        <taxon>Bacteria</taxon>
        <taxon>Bacillati</taxon>
        <taxon>Actinomycetota</taxon>
        <taxon>Actinomycetes</taxon>
        <taxon>Kitasatosporales</taxon>
        <taxon>Streptomycetaceae</taxon>
        <taxon>Streptomyces</taxon>
    </lineage>
</organism>
<evidence type="ECO:0000313" key="3">
    <source>
        <dbReference type="Proteomes" id="UP000176005"/>
    </source>
</evidence>
<keyword evidence="3" id="KW-1185">Reference proteome</keyword>
<evidence type="ECO:0000313" key="2">
    <source>
        <dbReference type="EMBL" id="OEV13213.1"/>
    </source>
</evidence>
<feature type="compositionally biased region" description="Low complexity" evidence="1">
    <location>
        <begin position="57"/>
        <end position="68"/>
    </location>
</feature>